<evidence type="ECO:0000256" key="1">
    <source>
        <dbReference type="SAM" id="MobiDB-lite"/>
    </source>
</evidence>
<feature type="transmembrane region" description="Helical" evidence="2">
    <location>
        <begin position="96"/>
        <end position="116"/>
    </location>
</feature>
<evidence type="ECO:0000313" key="4">
    <source>
        <dbReference type="Proteomes" id="UP001597308"/>
    </source>
</evidence>
<organism evidence="3 4">
    <name type="scientific">Methylopila henanensis</name>
    <dbReference type="NCBI Taxonomy" id="873516"/>
    <lineage>
        <taxon>Bacteria</taxon>
        <taxon>Pseudomonadati</taxon>
        <taxon>Pseudomonadota</taxon>
        <taxon>Alphaproteobacteria</taxon>
        <taxon>Hyphomicrobiales</taxon>
        <taxon>Methylopilaceae</taxon>
        <taxon>Methylopila</taxon>
    </lineage>
</organism>
<feature type="region of interest" description="Disordered" evidence="1">
    <location>
        <begin position="1"/>
        <end position="23"/>
    </location>
</feature>
<keyword evidence="2" id="KW-1133">Transmembrane helix</keyword>
<keyword evidence="2" id="KW-0812">Transmembrane</keyword>
<sequence>MAMPPARPAEAKPSPNEGPIRRDEDRPLSRAAFFGWGLGFIALIALSVVGLGHSPQIRGAANPQYWAVVALIGAAVAAAVIMLARSAAATRVGDALRRVGVVLGAIGLVLFLWEALAVGRGLSPSPVGVAATLLGY</sequence>
<comment type="caution">
    <text evidence="3">The sequence shown here is derived from an EMBL/GenBank/DDBJ whole genome shotgun (WGS) entry which is preliminary data.</text>
</comment>
<feature type="transmembrane region" description="Helical" evidence="2">
    <location>
        <begin position="31"/>
        <end position="53"/>
    </location>
</feature>
<gene>
    <name evidence="3" type="ORF">ACFSCV_02540</name>
</gene>
<name>A0ABW4K476_9HYPH</name>
<feature type="transmembrane region" description="Helical" evidence="2">
    <location>
        <begin position="65"/>
        <end position="84"/>
    </location>
</feature>
<keyword evidence="4" id="KW-1185">Reference proteome</keyword>
<keyword evidence="2" id="KW-0472">Membrane</keyword>
<evidence type="ECO:0008006" key="5">
    <source>
        <dbReference type="Google" id="ProtNLM"/>
    </source>
</evidence>
<evidence type="ECO:0000313" key="3">
    <source>
        <dbReference type="EMBL" id="MFD1701873.1"/>
    </source>
</evidence>
<protein>
    <recommendedName>
        <fullName evidence="5">Tripartite tricarboxylate transporter TctB family protein</fullName>
    </recommendedName>
</protein>
<proteinExistence type="predicted"/>
<dbReference type="Proteomes" id="UP001597308">
    <property type="component" value="Unassembled WGS sequence"/>
</dbReference>
<reference evidence="4" key="1">
    <citation type="journal article" date="2019" name="Int. J. Syst. Evol. Microbiol.">
        <title>The Global Catalogue of Microorganisms (GCM) 10K type strain sequencing project: providing services to taxonomists for standard genome sequencing and annotation.</title>
        <authorList>
            <consortium name="The Broad Institute Genomics Platform"/>
            <consortium name="The Broad Institute Genome Sequencing Center for Infectious Disease"/>
            <person name="Wu L."/>
            <person name="Ma J."/>
        </authorList>
    </citation>
    <scope>NUCLEOTIDE SEQUENCE [LARGE SCALE GENOMIC DNA]</scope>
    <source>
        <strain evidence="4">KCTC 23707</strain>
    </source>
</reference>
<dbReference type="RefSeq" id="WP_378796672.1">
    <property type="nucleotide sequence ID" value="NZ_JBHUER010000001.1"/>
</dbReference>
<dbReference type="EMBL" id="JBHUER010000001">
    <property type="protein sequence ID" value="MFD1701873.1"/>
    <property type="molecule type" value="Genomic_DNA"/>
</dbReference>
<accession>A0ABW4K476</accession>
<evidence type="ECO:0000256" key="2">
    <source>
        <dbReference type="SAM" id="Phobius"/>
    </source>
</evidence>